<comment type="caution">
    <text evidence="3">The sequence shown here is derived from an EMBL/GenBank/DDBJ whole genome shotgun (WGS) entry which is preliminary data.</text>
</comment>
<dbReference type="InterPro" id="IPR037460">
    <property type="entry name" value="SEST-like"/>
</dbReference>
<dbReference type="PANTHER" id="PTHR37981">
    <property type="entry name" value="LIPASE 2"/>
    <property type="match status" value="1"/>
</dbReference>
<keyword evidence="4" id="KW-1185">Reference proteome</keyword>
<reference evidence="3" key="1">
    <citation type="submission" date="2022-11" db="EMBL/GenBank/DDBJ databases">
        <authorList>
            <person name="Petersen C."/>
        </authorList>
    </citation>
    <scope>NUCLEOTIDE SEQUENCE</scope>
    <source>
        <strain evidence="3">IBT 21917</strain>
    </source>
</reference>
<dbReference type="Gene3D" id="3.40.50.1110">
    <property type="entry name" value="SGNH hydrolase"/>
    <property type="match status" value="1"/>
</dbReference>
<feature type="domain" description="SGNH hydrolase-type esterase" evidence="2">
    <location>
        <begin position="104"/>
        <end position="286"/>
    </location>
</feature>
<dbReference type="PANTHER" id="PTHR37981:SF1">
    <property type="entry name" value="SGNH HYDROLASE-TYPE ESTERASE DOMAIN-CONTAINING PROTEIN"/>
    <property type="match status" value="1"/>
</dbReference>
<dbReference type="SUPFAM" id="SSF52266">
    <property type="entry name" value="SGNH hydrolase"/>
    <property type="match status" value="1"/>
</dbReference>
<reference evidence="3" key="2">
    <citation type="journal article" date="2023" name="IMA Fungus">
        <title>Comparative genomic study of the Penicillium genus elucidates a diverse pangenome and 15 lateral gene transfer events.</title>
        <authorList>
            <person name="Petersen C."/>
            <person name="Sorensen T."/>
            <person name="Nielsen M.R."/>
            <person name="Sondergaard T.E."/>
            <person name="Sorensen J.L."/>
            <person name="Fitzpatrick D.A."/>
            <person name="Frisvad J.C."/>
            <person name="Nielsen K.L."/>
        </authorList>
    </citation>
    <scope>NUCLEOTIDE SEQUENCE</scope>
    <source>
        <strain evidence="3">IBT 21917</strain>
    </source>
</reference>
<organism evidence="3 4">
    <name type="scientific">Penicillium capsulatum</name>
    <dbReference type="NCBI Taxonomy" id="69766"/>
    <lineage>
        <taxon>Eukaryota</taxon>
        <taxon>Fungi</taxon>
        <taxon>Dikarya</taxon>
        <taxon>Ascomycota</taxon>
        <taxon>Pezizomycotina</taxon>
        <taxon>Eurotiomycetes</taxon>
        <taxon>Eurotiomycetidae</taxon>
        <taxon>Eurotiales</taxon>
        <taxon>Aspergillaceae</taxon>
        <taxon>Penicillium</taxon>
    </lineage>
</organism>
<evidence type="ECO:0000256" key="1">
    <source>
        <dbReference type="SAM" id="SignalP"/>
    </source>
</evidence>
<name>A0A9W9LXD4_9EURO</name>
<keyword evidence="1" id="KW-0732">Signal</keyword>
<gene>
    <name evidence="3" type="ORF">N7492_003894</name>
</gene>
<feature type="signal peptide" evidence="1">
    <location>
        <begin position="1"/>
        <end position="17"/>
    </location>
</feature>
<evidence type="ECO:0000313" key="3">
    <source>
        <dbReference type="EMBL" id="KAJ5180684.1"/>
    </source>
</evidence>
<dbReference type="Proteomes" id="UP001146351">
    <property type="component" value="Unassembled WGS sequence"/>
</dbReference>
<dbReference type="CDD" id="cd01823">
    <property type="entry name" value="SEST_like"/>
    <property type="match status" value="1"/>
</dbReference>
<protein>
    <recommendedName>
        <fullName evidence="2">SGNH hydrolase-type esterase domain-containing protein</fullName>
    </recommendedName>
</protein>
<dbReference type="Pfam" id="PF13472">
    <property type="entry name" value="Lipase_GDSL_2"/>
    <property type="match status" value="1"/>
</dbReference>
<proteinExistence type="predicted"/>
<dbReference type="OrthoDB" id="1896086at2759"/>
<dbReference type="InterPro" id="IPR036514">
    <property type="entry name" value="SGNH_hydro_sf"/>
</dbReference>
<dbReference type="GO" id="GO:0006629">
    <property type="term" value="P:lipid metabolic process"/>
    <property type="evidence" value="ECO:0007669"/>
    <property type="project" value="TreeGrafter"/>
</dbReference>
<dbReference type="AlphaFoldDB" id="A0A9W9LXD4"/>
<evidence type="ECO:0000259" key="2">
    <source>
        <dbReference type="Pfam" id="PF13472"/>
    </source>
</evidence>
<dbReference type="EMBL" id="JAPQKO010000002">
    <property type="protein sequence ID" value="KAJ5180684.1"/>
    <property type="molecule type" value="Genomic_DNA"/>
</dbReference>
<accession>A0A9W9LXD4</accession>
<dbReference type="InterPro" id="IPR013830">
    <property type="entry name" value="SGNH_hydro"/>
</dbReference>
<feature type="chain" id="PRO_5040978534" description="SGNH hydrolase-type esterase domain-containing protein" evidence="1">
    <location>
        <begin position="18"/>
        <end position="805"/>
    </location>
</feature>
<dbReference type="GO" id="GO:0016788">
    <property type="term" value="F:hydrolase activity, acting on ester bonds"/>
    <property type="evidence" value="ECO:0007669"/>
    <property type="project" value="InterPro"/>
</dbReference>
<sequence>MHLDLPFLLALAGTASSALVQTAQVLPSDTALLAAPNALIQPNVYSPLATSSARGVPHLRSRRKQQRVLCDHNAPKHGTKDEKHRVTPVDLKDNFDWVYNWTSLGDSYTAAPGAGKRISDDEDDKCLQFHGSYASILNQICSSREGDGRKWNFIACSGDTTKEIRQQVAWLSKQSQDLVTLTAGGNDAFLSDILGACIYAVLDNKLCEKSQKRSKDVIDSILKTNITTVLNELHPKMAEGGIVVYSLYSRFFNETTTHCSSKSMNLMSDSSLGTWTRKLREELNQLVLDANKQIKLAIEEVRDKKKMRIEIVEPDEYIGAIHGRMCEDGQSDDYNNAKNGNMAFTMLDFNSHTPTKKVRSIEDEKESLRYHSLSLLPKRNVVESLKARGLGDFWTGLTDGSKVKDWVKKKLTTLELMSSFHLNLVGNTIVAGLVLQAIENARRKLAEEERDRKCMWPPVTDARCMRRELGAPQRKDDGEPDVTTAVKAFCKKYKGHRPNNGTGTFSLNPHLPLLKIHGTALTGLVDGYSSGYPVRERTSYWYYSFWIASDYNPPRKPQFSKSFFRTCEPDPIEEDLCVHLLLGGMNFCDPNSGLTHGTEIEDGCSKFDGDQSLEKHDFTDARDTWCKDPTKDLSDSGGYSGLSFTYKANNDSQSCDPKQDLKVDCHDSVNNLWKRCATKPGDKKKHDINAKDGPLRGSGTTEGKCGTYTYSYKAKPSNPPGANAVNGNDEPIKPVCGSRARDVPVDDVFIGSDKAFEKACLKADGKTISEIEFPKELNHKGSHTAYYIRADEAPKNAYKDHSTCK</sequence>
<evidence type="ECO:0000313" key="4">
    <source>
        <dbReference type="Proteomes" id="UP001146351"/>
    </source>
</evidence>